<sequence length="302" mass="33067">MSSNADGRMPLLEHLREFKKRVVRATLSILVFSIAGWVLYNQIITTLSEPVCDLKQAQIDGATHCGSLYINGVLGPLNLQIKVALLTGVILAAPFWIYQLWAFVAPGLHRKERRYSILFIVCATPFFAAGAILGYLILPVAIKVLFGFTPNALSNLVKFDDYLDFVMRVILLFGIAFELPVFLVSLSLAGVLTGKGILKPWRFAVFGICLFTAAFTPTGDPITMSLLALPLILFYFGSGGVALLIDKKRAKSKPIIADDAASILDTEPTPLAELQSEYLVAERKPNTPPKPKKKSAAKKSKK</sequence>
<evidence type="ECO:0000313" key="7">
    <source>
        <dbReference type="EMBL" id="CAB4674404.1"/>
    </source>
</evidence>
<dbReference type="EMBL" id="CAEZWY010000081">
    <property type="protein sequence ID" value="CAB4674404.1"/>
    <property type="molecule type" value="Genomic_DNA"/>
</dbReference>
<evidence type="ECO:0000256" key="4">
    <source>
        <dbReference type="ARBA" id="ARBA00023136"/>
    </source>
</evidence>
<keyword evidence="3 6" id="KW-1133">Transmembrane helix</keyword>
<evidence type="ECO:0000256" key="1">
    <source>
        <dbReference type="ARBA" id="ARBA00004141"/>
    </source>
</evidence>
<dbReference type="AlphaFoldDB" id="A0A6J6MNC3"/>
<protein>
    <submittedName>
        <fullName evidence="7">Unannotated protein</fullName>
    </submittedName>
</protein>
<feature type="transmembrane region" description="Helical" evidence="6">
    <location>
        <begin position="201"/>
        <end position="218"/>
    </location>
</feature>
<feature type="region of interest" description="Disordered" evidence="5">
    <location>
        <begin position="280"/>
        <end position="302"/>
    </location>
</feature>
<dbReference type="InterPro" id="IPR002033">
    <property type="entry name" value="TatC"/>
</dbReference>
<feature type="transmembrane region" description="Helical" evidence="6">
    <location>
        <begin position="83"/>
        <end position="105"/>
    </location>
</feature>
<accession>A0A6J6MNC3</accession>
<evidence type="ECO:0000256" key="2">
    <source>
        <dbReference type="ARBA" id="ARBA00022692"/>
    </source>
</evidence>
<dbReference type="GO" id="GO:0033281">
    <property type="term" value="C:TAT protein transport complex"/>
    <property type="evidence" value="ECO:0007669"/>
    <property type="project" value="TreeGrafter"/>
</dbReference>
<dbReference type="NCBIfam" id="TIGR00945">
    <property type="entry name" value="tatC"/>
    <property type="match status" value="1"/>
</dbReference>
<feature type="transmembrane region" description="Helical" evidence="6">
    <location>
        <begin position="224"/>
        <end position="245"/>
    </location>
</feature>
<dbReference type="PROSITE" id="PS01218">
    <property type="entry name" value="TATC"/>
    <property type="match status" value="1"/>
</dbReference>
<dbReference type="PANTHER" id="PTHR30371:SF0">
    <property type="entry name" value="SEC-INDEPENDENT PROTEIN TRANSLOCASE PROTEIN TATC, CHLOROPLASTIC-RELATED"/>
    <property type="match status" value="1"/>
</dbReference>
<name>A0A6J6MNC3_9ZZZZ</name>
<feature type="transmembrane region" description="Helical" evidence="6">
    <location>
        <begin position="165"/>
        <end position="189"/>
    </location>
</feature>
<evidence type="ECO:0000256" key="5">
    <source>
        <dbReference type="SAM" id="MobiDB-lite"/>
    </source>
</evidence>
<dbReference type="GO" id="GO:0043953">
    <property type="term" value="P:protein transport by the Tat complex"/>
    <property type="evidence" value="ECO:0007669"/>
    <property type="project" value="TreeGrafter"/>
</dbReference>
<proteinExistence type="inferred from homology"/>
<evidence type="ECO:0000256" key="6">
    <source>
        <dbReference type="SAM" id="Phobius"/>
    </source>
</evidence>
<feature type="transmembrane region" description="Helical" evidence="6">
    <location>
        <begin position="21"/>
        <end position="40"/>
    </location>
</feature>
<feature type="compositionally biased region" description="Basic residues" evidence="5">
    <location>
        <begin position="290"/>
        <end position="302"/>
    </location>
</feature>
<dbReference type="HAMAP" id="MF_00902">
    <property type="entry name" value="TatC"/>
    <property type="match status" value="1"/>
</dbReference>
<keyword evidence="2 6" id="KW-0812">Transmembrane</keyword>
<keyword evidence="4 6" id="KW-0472">Membrane</keyword>
<dbReference type="Pfam" id="PF00902">
    <property type="entry name" value="TatC"/>
    <property type="match status" value="1"/>
</dbReference>
<dbReference type="InterPro" id="IPR019820">
    <property type="entry name" value="Sec-indep_translocase_CS"/>
</dbReference>
<feature type="transmembrane region" description="Helical" evidence="6">
    <location>
        <begin position="117"/>
        <end position="145"/>
    </location>
</feature>
<dbReference type="GO" id="GO:0065002">
    <property type="term" value="P:intracellular protein transmembrane transport"/>
    <property type="evidence" value="ECO:0007669"/>
    <property type="project" value="TreeGrafter"/>
</dbReference>
<evidence type="ECO:0000256" key="3">
    <source>
        <dbReference type="ARBA" id="ARBA00022989"/>
    </source>
</evidence>
<gene>
    <name evidence="7" type="ORF">UFOPK2312_00759</name>
</gene>
<dbReference type="PANTHER" id="PTHR30371">
    <property type="entry name" value="SEC-INDEPENDENT PROTEIN TRANSLOCASE PROTEIN TATC"/>
    <property type="match status" value="1"/>
</dbReference>
<dbReference type="GO" id="GO:0009977">
    <property type="term" value="F:proton motive force dependent protein transmembrane transporter activity"/>
    <property type="evidence" value="ECO:0007669"/>
    <property type="project" value="TreeGrafter"/>
</dbReference>
<comment type="subcellular location">
    <subcellularLocation>
        <location evidence="1">Membrane</location>
        <topology evidence="1">Multi-pass membrane protein</topology>
    </subcellularLocation>
</comment>
<dbReference type="PRINTS" id="PR01840">
    <property type="entry name" value="TATCFAMILY"/>
</dbReference>
<organism evidence="7">
    <name type="scientific">freshwater metagenome</name>
    <dbReference type="NCBI Taxonomy" id="449393"/>
    <lineage>
        <taxon>unclassified sequences</taxon>
        <taxon>metagenomes</taxon>
        <taxon>ecological metagenomes</taxon>
    </lineage>
</organism>
<reference evidence="7" key="1">
    <citation type="submission" date="2020-05" db="EMBL/GenBank/DDBJ databases">
        <authorList>
            <person name="Chiriac C."/>
            <person name="Salcher M."/>
            <person name="Ghai R."/>
            <person name="Kavagutti S V."/>
        </authorList>
    </citation>
    <scope>NUCLEOTIDE SEQUENCE</scope>
</reference>